<organism evidence="1 2">
    <name type="scientific">Edaphobacter dinghuensis</name>
    <dbReference type="NCBI Taxonomy" id="1560005"/>
    <lineage>
        <taxon>Bacteria</taxon>
        <taxon>Pseudomonadati</taxon>
        <taxon>Acidobacteriota</taxon>
        <taxon>Terriglobia</taxon>
        <taxon>Terriglobales</taxon>
        <taxon>Acidobacteriaceae</taxon>
        <taxon>Edaphobacter</taxon>
    </lineage>
</organism>
<evidence type="ECO:0000313" key="2">
    <source>
        <dbReference type="Proteomes" id="UP000647241"/>
    </source>
</evidence>
<proteinExistence type="predicted"/>
<gene>
    <name evidence="1" type="ORF">GCM10011585_29680</name>
</gene>
<dbReference type="AlphaFoldDB" id="A0A917HM56"/>
<protein>
    <submittedName>
        <fullName evidence="1">Uncharacterized protein</fullName>
    </submittedName>
</protein>
<name>A0A917HM56_9BACT</name>
<evidence type="ECO:0000313" key="1">
    <source>
        <dbReference type="EMBL" id="GGG84007.1"/>
    </source>
</evidence>
<comment type="caution">
    <text evidence="1">The sequence shown here is derived from an EMBL/GenBank/DDBJ whole genome shotgun (WGS) entry which is preliminary data.</text>
</comment>
<reference evidence="1" key="1">
    <citation type="journal article" date="2014" name="Int. J. Syst. Evol. Microbiol.">
        <title>Complete genome sequence of Corynebacterium casei LMG S-19264T (=DSM 44701T), isolated from a smear-ripened cheese.</title>
        <authorList>
            <consortium name="US DOE Joint Genome Institute (JGI-PGF)"/>
            <person name="Walter F."/>
            <person name="Albersmeier A."/>
            <person name="Kalinowski J."/>
            <person name="Ruckert C."/>
        </authorList>
    </citation>
    <scope>NUCLEOTIDE SEQUENCE</scope>
    <source>
        <strain evidence="1">CGMCC 1.12997</strain>
    </source>
</reference>
<keyword evidence="2" id="KW-1185">Reference proteome</keyword>
<dbReference type="EMBL" id="BMGT01000003">
    <property type="protein sequence ID" value="GGG84007.1"/>
    <property type="molecule type" value="Genomic_DNA"/>
</dbReference>
<sequence>MGPSGRKRSCNASCYDVRRVKSTKCNCVCGGINHNVGIFKAIENTIALQGDAYWREKHKKVRFTDMQMLLDLRLANS</sequence>
<accession>A0A917HM56</accession>
<reference evidence="1" key="2">
    <citation type="submission" date="2020-09" db="EMBL/GenBank/DDBJ databases">
        <authorList>
            <person name="Sun Q."/>
            <person name="Zhou Y."/>
        </authorList>
    </citation>
    <scope>NUCLEOTIDE SEQUENCE</scope>
    <source>
        <strain evidence="1">CGMCC 1.12997</strain>
    </source>
</reference>
<dbReference type="Proteomes" id="UP000647241">
    <property type="component" value="Unassembled WGS sequence"/>
</dbReference>